<reference evidence="1 2" key="1">
    <citation type="submission" date="2024-09" db="EMBL/GenBank/DDBJ databases">
        <authorList>
            <person name="Sun Q."/>
            <person name="Mori K."/>
        </authorList>
    </citation>
    <scope>NUCLEOTIDE SEQUENCE [LARGE SCALE GENOMIC DNA]</scope>
    <source>
        <strain evidence="1 2">NCAIM B.02481</strain>
    </source>
</reference>
<comment type="caution">
    <text evidence="1">The sequence shown here is derived from an EMBL/GenBank/DDBJ whole genome shotgun (WGS) entry which is preliminary data.</text>
</comment>
<keyword evidence="2" id="KW-1185">Reference proteome</keyword>
<accession>A0ABV6Q5L1</accession>
<evidence type="ECO:0000313" key="1">
    <source>
        <dbReference type="EMBL" id="MFC0603558.1"/>
    </source>
</evidence>
<dbReference type="Proteomes" id="UP001589832">
    <property type="component" value="Unassembled WGS sequence"/>
</dbReference>
<organism evidence="1 2">
    <name type="scientific">Winogradskyella pulchriflava</name>
    <dbReference type="NCBI Taxonomy" id="1110688"/>
    <lineage>
        <taxon>Bacteria</taxon>
        <taxon>Pseudomonadati</taxon>
        <taxon>Bacteroidota</taxon>
        <taxon>Flavobacteriia</taxon>
        <taxon>Flavobacteriales</taxon>
        <taxon>Flavobacteriaceae</taxon>
        <taxon>Winogradskyella</taxon>
    </lineage>
</organism>
<sequence>MKKRLDEKLYQYLLHLFDKPDTQNIHEFLAQSEVYYSSDISSSFRGAREITFILHPETFKKFDNSSKEIEHLICSKLGKISKAVITRSNSVPDFKKFQVLENRIIPIYTEWEEINNLQKKAINQLRTSNETIDYQNIGNTCRTIMQRISELVFDAEKHLAPEGVDLGNGKFKNQLHTYIKAEIGGSSNKELRDYAVSAITTAEKSIDLSNKLTHDLKASQMMAEACVISCISAVGIIKLINNS</sequence>
<evidence type="ECO:0000313" key="2">
    <source>
        <dbReference type="Proteomes" id="UP001589832"/>
    </source>
</evidence>
<gene>
    <name evidence="1" type="ORF">ACFFGA_03265</name>
</gene>
<proteinExistence type="predicted"/>
<dbReference type="RefSeq" id="WP_386059579.1">
    <property type="nucleotide sequence ID" value="NZ_JBHLTQ010000001.1"/>
</dbReference>
<dbReference type="EMBL" id="JBHLTQ010000001">
    <property type="protein sequence ID" value="MFC0603558.1"/>
    <property type="molecule type" value="Genomic_DNA"/>
</dbReference>
<protein>
    <submittedName>
        <fullName evidence="1">Uncharacterized protein</fullName>
    </submittedName>
</protein>
<name>A0ABV6Q5L1_9FLAO</name>